<feature type="region of interest" description="Disordered" evidence="1">
    <location>
        <begin position="64"/>
        <end position="139"/>
    </location>
</feature>
<organism evidence="2 3">
    <name type="scientific">Elliptochloris bilobata</name>
    <dbReference type="NCBI Taxonomy" id="381761"/>
    <lineage>
        <taxon>Eukaryota</taxon>
        <taxon>Viridiplantae</taxon>
        <taxon>Chlorophyta</taxon>
        <taxon>core chlorophytes</taxon>
        <taxon>Trebouxiophyceae</taxon>
        <taxon>Trebouxiophyceae incertae sedis</taxon>
        <taxon>Elliptochloris clade</taxon>
        <taxon>Elliptochloris</taxon>
    </lineage>
</organism>
<dbReference type="InterPro" id="IPR018800">
    <property type="entry name" value="PRCC"/>
</dbReference>
<evidence type="ECO:0008006" key="4">
    <source>
        <dbReference type="Google" id="ProtNLM"/>
    </source>
</evidence>
<name>A0AAW1QY89_9CHLO</name>
<protein>
    <recommendedName>
        <fullName evidence="4">Mitotic checkpoint regulator, MAD2B-interacting-domain-containing protein</fullName>
    </recommendedName>
</protein>
<feature type="compositionally biased region" description="Basic residues" evidence="1">
    <location>
        <begin position="94"/>
        <end position="104"/>
    </location>
</feature>
<dbReference type="Proteomes" id="UP001445335">
    <property type="component" value="Unassembled WGS sequence"/>
</dbReference>
<comment type="caution">
    <text evidence="2">The sequence shown here is derived from an EMBL/GenBank/DDBJ whole genome shotgun (WGS) entry which is preliminary data.</text>
</comment>
<dbReference type="EMBL" id="JALJOU010000067">
    <property type="protein sequence ID" value="KAK9826163.1"/>
    <property type="molecule type" value="Genomic_DNA"/>
</dbReference>
<dbReference type="PANTHER" id="PTHR13621:SF2">
    <property type="entry name" value="PROLINE-RICH PROTEIN PRCC"/>
    <property type="match status" value="1"/>
</dbReference>
<sequence>MEMLSGYGSDASSEGDRAVSPPQPAVQTAVHTTMQERTEVPQNLFPTLPEPSVSGAALFASVPAPKQGAKQAVTFRLPRPRAPIDSDEEEERPKKKLRPSSKGKRLTDFLPPPSNDTALALGSGKRLDMDDDDDFSDDQAPVAAAAGPIADADFNPAAGDIGPYVAGPAPERLAGGSEAYRVALGSHRAVEQAPEWAMGGVAEYPAPRGPLQGPSADAGGTDGERMLAEALAAETSSAAKRSKDPFVDLGVKFVEVDQEELRRVDPAAREAMNAARTAFGADYEARLRAEAGAAPDKLSRRKHQISSLYHSAKMKELEMLDMRGQGLKTKAQTQAKYGW</sequence>
<evidence type="ECO:0000313" key="2">
    <source>
        <dbReference type="EMBL" id="KAK9826163.1"/>
    </source>
</evidence>
<gene>
    <name evidence="2" type="ORF">WJX81_002555</name>
</gene>
<dbReference type="PANTHER" id="PTHR13621">
    <property type="entry name" value="PROLINE-RICH PROTEIN PRCC"/>
    <property type="match status" value="1"/>
</dbReference>
<accession>A0AAW1QY89</accession>
<evidence type="ECO:0000313" key="3">
    <source>
        <dbReference type="Proteomes" id="UP001445335"/>
    </source>
</evidence>
<feature type="region of interest" description="Disordered" evidence="1">
    <location>
        <begin position="1"/>
        <end position="36"/>
    </location>
</feature>
<keyword evidence="3" id="KW-1185">Reference proteome</keyword>
<proteinExistence type="predicted"/>
<evidence type="ECO:0000256" key="1">
    <source>
        <dbReference type="SAM" id="MobiDB-lite"/>
    </source>
</evidence>
<reference evidence="2 3" key="1">
    <citation type="journal article" date="2024" name="Nat. Commun.">
        <title>Phylogenomics reveals the evolutionary origins of lichenization in chlorophyte algae.</title>
        <authorList>
            <person name="Puginier C."/>
            <person name="Libourel C."/>
            <person name="Otte J."/>
            <person name="Skaloud P."/>
            <person name="Haon M."/>
            <person name="Grisel S."/>
            <person name="Petersen M."/>
            <person name="Berrin J.G."/>
            <person name="Delaux P.M."/>
            <person name="Dal Grande F."/>
            <person name="Keller J."/>
        </authorList>
    </citation>
    <scope>NUCLEOTIDE SEQUENCE [LARGE SCALE GENOMIC DNA]</scope>
    <source>
        <strain evidence="2 3">SAG 245.80</strain>
    </source>
</reference>
<dbReference type="Pfam" id="PF10253">
    <property type="entry name" value="PRCC"/>
    <property type="match status" value="1"/>
</dbReference>
<dbReference type="GO" id="GO:0005634">
    <property type="term" value="C:nucleus"/>
    <property type="evidence" value="ECO:0007669"/>
    <property type="project" value="TreeGrafter"/>
</dbReference>
<dbReference type="AlphaFoldDB" id="A0AAW1QY89"/>